<comment type="caution">
    <text evidence="6">The sequence shown here is derived from an EMBL/GenBank/DDBJ whole genome shotgun (WGS) entry which is preliminary data.</text>
</comment>
<protein>
    <submittedName>
        <fullName evidence="6">PCDB1 protein</fullName>
    </submittedName>
</protein>
<dbReference type="Proteomes" id="UP000653271">
    <property type="component" value="Unassembled WGS sequence"/>
</dbReference>
<feature type="non-terminal residue" evidence="6">
    <location>
        <position position="1"/>
    </location>
</feature>
<dbReference type="InterPro" id="IPR015919">
    <property type="entry name" value="Cadherin-like_sf"/>
</dbReference>
<keyword evidence="7" id="KW-1185">Reference proteome</keyword>
<feature type="non-terminal residue" evidence="6">
    <location>
        <position position="98"/>
    </location>
</feature>
<comment type="subcellular location">
    <subcellularLocation>
        <location evidence="1">Membrane</location>
    </subcellularLocation>
</comment>
<dbReference type="InterPro" id="IPR013164">
    <property type="entry name" value="Cadherin_N"/>
</dbReference>
<organism evidence="6 7">
    <name type="scientific">Piaya cayana</name>
    <name type="common">Common squirrel cuckoo</name>
    <dbReference type="NCBI Taxonomy" id="33601"/>
    <lineage>
        <taxon>Eukaryota</taxon>
        <taxon>Metazoa</taxon>
        <taxon>Chordata</taxon>
        <taxon>Craniata</taxon>
        <taxon>Vertebrata</taxon>
        <taxon>Euteleostomi</taxon>
        <taxon>Archelosauria</taxon>
        <taxon>Archosauria</taxon>
        <taxon>Dinosauria</taxon>
        <taxon>Saurischia</taxon>
        <taxon>Theropoda</taxon>
        <taxon>Coelurosauria</taxon>
        <taxon>Aves</taxon>
        <taxon>Neognathae</taxon>
        <taxon>Neoaves</taxon>
        <taxon>Otidimorphae</taxon>
        <taxon>Cuculiformes</taxon>
        <taxon>Coccyzidae</taxon>
        <taxon>Piaya</taxon>
    </lineage>
</organism>
<accession>A0A850XJT7</accession>
<evidence type="ECO:0000313" key="6">
    <source>
        <dbReference type="EMBL" id="NWH83088.1"/>
    </source>
</evidence>
<sequence>RSGERQRRVLLFLVCVCVCESGAEGLRYSLAEELERDSFVGNIAEDLGLSPSQLAARQARVVSEGNERLFHLNAKTGALTAKESLDREEMCPRRDTCT</sequence>
<dbReference type="GO" id="GO:0005509">
    <property type="term" value="F:calcium ion binding"/>
    <property type="evidence" value="ECO:0007669"/>
    <property type="project" value="InterPro"/>
</dbReference>
<dbReference type="EMBL" id="WAAB01090481">
    <property type="protein sequence ID" value="NWH83088.1"/>
    <property type="molecule type" value="Genomic_DNA"/>
</dbReference>
<dbReference type="OrthoDB" id="6252479at2759"/>
<dbReference type="Pfam" id="PF08266">
    <property type="entry name" value="Cadherin_2"/>
    <property type="match status" value="1"/>
</dbReference>
<dbReference type="GO" id="GO:0016020">
    <property type="term" value="C:membrane"/>
    <property type="evidence" value="ECO:0007669"/>
    <property type="project" value="UniProtKB-SubCell"/>
</dbReference>
<name>A0A850XJT7_PIACA</name>
<dbReference type="InterPro" id="IPR050174">
    <property type="entry name" value="Protocadherin/Cadherin-CA"/>
</dbReference>
<evidence type="ECO:0000256" key="2">
    <source>
        <dbReference type="ARBA" id="ARBA00023136"/>
    </source>
</evidence>
<dbReference type="SUPFAM" id="SSF49313">
    <property type="entry name" value="Cadherin-like"/>
    <property type="match status" value="1"/>
</dbReference>
<keyword evidence="3" id="KW-0325">Glycoprotein</keyword>
<proteinExistence type="predicted"/>
<dbReference type="Gene3D" id="2.60.40.60">
    <property type="entry name" value="Cadherins"/>
    <property type="match status" value="1"/>
</dbReference>
<evidence type="ECO:0000256" key="3">
    <source>
        <dbReference type="ARBA" id="ARBA00023180"/>
    </source>
</evidence>
<dbReference type="AlphaFoldDB" id="A0A850XJT7"/>
<reference evidence="6" key="1">
    <citation type="submission" date="2019-09" db="EMBL/GenBank/DDBJ databases">
        <title>Bird 10,000 Genomes (B10K) Project - Family phase.</title>
        <authorList>
            <person name="Zhang G."/>
        </authorList>
    </citation>
    <scope>NUCLEOTIDE SEQUENCE</scope>
    <source>
        <strain evidence="6">B10K-DU-008-47</strain>
        <tissue evidence="6">Mixed tissue sample</tissue>
    </source>
</reference>
<dbReference type="PANTHER" id="PTHR24028:SF329">
    <property type="entry name" value="CADHERIN DOMAIN-CONTAINING PROTEIN"/>
    <property type="match status" value="1"/>
</dbReference>
<gene>
    <name evidence="6" type="primary">Pcdhb1_1</name>
    <name evidence="6" type="ORF">PIACAY_R15011</name>
</gene>
<feature type="domain" description="Cadherin N-terminal" evidence="5">
    <location>
        <begin position="26"/>
        <end position="98"/>
    </location>
</feature>
<evidence type="ECO:0000256" key="4">
    <source>
        <dbReference type="SAM" id="SignalP"/>
    </source>
</evidence>
<dbReference type="PANTHER" id="PTHR24028">
    <property type="entry name" value="CADHERIN-87A"/>
    <property type="match status" value="1"/>
</dbReference>
<evidence type="ECO:0000313" key="7">
    <source>
        <dbReference type="Proteomes" id="UP000653271"/>
    </source>
</evidence>
<keyword evidence="2" id="KW-0472">Membrane</keyword>
<keyword evidence="4" id="KW-0732">Signal</keyword>
<feature type="signal peptide" evidence="4">
    <location>
        <begin position="1"/>
        <end position="25"/>
    </location>
</feature>
<evidence type="ECO:0000256" key="1">
    <source>
        <dbReference type="ARBA" id="ARBA00004370"/>
    </source>
</evidence>
<feature type="chain" id="PRO_5032862436" evidence="4">
    <location>
        <begin position="26"/>
        <end position="98"/>
    </location>
</feature>
<evidence type="ECO:0000259" key="5">
    <source>
        <dbReference type="Pfam" id="PF08266"/>
    </source>
</evidence>